<gene>
    <name evidence="2" type="ORF">GN244_ATG15998</name>
</gene>
<feature type="compositionally biased region" description="Basic and acidic residues" evidence="1">
    <location>
        <begin position="46"/>
        <end position="58"/>
    </location>
</feature>
<name>A0A833S436_PHYIN</name>
<reference evidence="2" key="1">
    <citation type="submission" date="2020-04" db="EMBL/GenBank/DDBJ databases">
        <title>Hybrid Assembly of Korean Phytophthora infestans isolates.</title>
        <authorList>
            <person name="Prokchorchik M."/>
            <person name="Lee Y."/>
            <person name="Seo J."/>
            <person name="Cho J.-H."/>
            <person name="Park Y.-E."/>
            <person name="Jang D.-C."/>
            <person name="Im J.-S."/>
            <person name="Choi J.-G."/>
            <person name="Park H.-J."/>
            <person name="Lee G.-B."/>
            <person name="Lee Y.-G."/>
            <person name="Hong S.-Y."/>
            <person name="Cho K."/>
            <person name="Sohn K.H."/>
        </authorList>
    </citation>
    <scope>NUCLEOTIDE SEQUENCE</scope>
    <source>
        <strain evidence="2">KR_1_A1</strain>
    </source>
</reference>
<evidence type="ECO:0000313" key="2">
    <source>
        <dbReference type="EMBL" id="KAF4032131.1"/>
    </source>
</evidence>
<comment type="caution">
    <text evidence="2">The sequence shown here is derived from an EMBL/GenBank/DDBJ whole genome shotgun (WGS) entry which is preliminary data.</text>
</comment>
<evidence type="ECO:0000256" key="1">
    <source>
        <dbReference type="SAM" id="MobiDB-lite"/>
    </source>
</evidence>
<feature type="compositionally biased region" description="Basic and acidic residues" evidence="1">
    <location>
        <begin position="8"/>
        <end position="18"/>
    </location>
</feature>
<feature type="compositionally biased region" description="Polar residues" evidence="1">
    <location>
        <begin position="61"/>
        <end position="72"/>
    </location>
</feature>
<feature type="region of interest" description="Disordered" evidence="1">
    <location>
        <begin position="1"/>
        <end position="72"/>
    </location>
</feature>
<organism evidence="2 3">
    <name type="scientific">Phytophthora infestans</name>
    <name type="common">Potato late blight agent</name>
    <name type="synonym">Botrytis infestans</name>
    <dbReference type="NCBI Taxonomy" id="4787"/>
    <lineage>
        <taxon>Eukaryota</taxon>
        <taxon>Sar</taxon>
        <taxon>Stramenopiles</taxon>
        <taxon>Oomycota</taxon>
        <taxon>Peronosporomycetes</taxon>
        <taxon>Peronosporales</taxon>
        <taxon>Peronosporaceae</taxon>
        <taxon>Phytophthora</taxon>
    </lineage>
</organism>
<proteinExistence type="predicted"/>
<sequence length="72" mass="7989">MDAGPPPGERRVSRKEVSKQQQNDGESAGARSQDEPSKQLGISISDEIKNKLKEKSPAMEKQQNLIEKLIQT</sequence>
<keyword evidence="3" id="KW-1185">Reference proteome</keyword>
<dbReference type="AlphaFoldDB" id="A0A833S436"/>
<evidence type="ECO:0000313" key="3">
    <source>
        <dbReference type="Proteomes" id="UP000602510"/>
    </source>
</evidence>
<dbReference type="Proteomes" id="UP000602510">
    <property type="component" value="Unassembled WGS sequence"/>
</dbReference>
<accession>A0A833S436</accession>
<dbReference type="EMBL" id="WSZM01000511">
    <property type="protein sequence ID" value="KAF4032131.1"/>
    <property type="molecule type" value="Genomic_DNA"/>
</dbReference>
<protein>
    <submittedName>
        <fullName evidence="2">Uncharacterized protein</fullName>
    </submittedName>
</protein>